<evidence type="ECO:0000259" key="9">
    <source>
        <dbReference type="Pfam" id="PF26346"/>
    </source>
</evidence>
<protein>
    <submittedName>
        <fullName evidence="10">Envoplakin b</fullName>
    </submittedName>
</protein>
<feature type="coiled-coil region" evidence="5">
    <location>
        <begin position="598"/>
        <end position="660"/>
    </location>
</feature>
<dbReference type="SMART" id="SM00250">
    <property type="entry name" value="PLEC"/>
    <property type="match status" value="7"/>
</dbReference>
<feature type="coiled-coil region" evidence="5">
    <location>
        <begin position="802"/>
        <end position="836"/>
    </location>
</feature>
<evidence type="ECO:0000256" key="1">
    <source>
        <dbReference type="ARBA" id="ARBA00009109"/>
    </source>
</evidence>
<dbReference type="GeneTree" id="ENSGT00940000153578"/>
<keyword evidence="3" id="KW-0677">Repeat</keyword>
<feature type="coiled-coil region" evidence="5">
    <location>
        <begin position="881"/>
        <end position="940"/>
    </location>
</feature>
<feature type="domain" description="Periplakin-like plectin repeat" evidence="9">
    <location>
        <begin position="1092"/>
        <end position="1256"/>
    </location>
</feature>
<feature type="coiled-coil region" evidence="5">
    <location>
        <begin position="1098"/>
        <end position="1132"/>
    </location>
</feature>
<keyword evidence="2" id="KW-0597">Phosphoprotein</keyword>
<name>A0A3B3S0Y2_9TELE</name>
<dbReference type="GO" id="GO:0016020">
    <property type="term" value="C:membrane"/>
    <property type="evidence" value="ECO:0007669"/>
    <property type="project" value="TreeGrafter"/>
</dbReference>
<comment type="similarity">
    <text evidence="1">Belongs to the plakin or cytolinker family.</text>
</comment>
<feature type="coiled-coil region" evidence="5">
    <location>
        <begin position="1424"/>
        <end position="1458"/>
    </location>
</feature>
<accession>A0A3B3S0Y2</accession>
<evidence type="ECO:0000313" key="10">
    <source>
        <dbReference type="Ensembl" id="ENSPKIP00000024382.1"/>
    </source>
</evidence>
<dbReference type="Gene3D" id="3.30.160.780">
    <property type="match status" value="1"/>
</dbReference>
<dbReference type="PANTHER" id="PTHR23169">
    <property type="entry name" value="ENVOPLAKIN"/>
    <property type="match status" value="1"/>
</dbReference>
<feature type="domain" description="Periplakin/Envoplakin N-terminal" evidence="8">
    <location>
        <begin position="5"/>
        <end position="97"/>
    </location>
</feature>
<feature type="domain" description="Periplakin-like plectin repeat" evidence="9">
    <location>
        <begin position="1315"/>
        <end position="1459"/>
    </location>
</feature>
<evidence type="ECO:0000256" key="3">
    <source>
        <dbReference type="ARBA" id="ARBA00022737"/>
    </source>
</evidence>
<dbReference type="Pfam" id="PF17902">
    <property type="entry name" value="SH3_10"/>
    <property type="match status" value="1"/>
</dbReference>
<dbReference type="Gene3D" id="1.20.58.60">
    <property type="match status" value="4"/>
</dbReference>
<feature type="domain" description="Periplakin-like plectin repeat" evidence="9">
    <location>
        <begin position="855"/>
        <end position="1017"/>
    </location>
</feature>
<evidence type="ECO:0000256" key="2">
    <source>
        <dbReference type="ARBA" id="ARBA00022553"/>
    </source>
</evidence>
<feature type="coiled-coil region" evidence="5">
    <location>
        <begin position="1276"/>
        <end position="1340"/>
    </location>
</feature>
<reference evidence="10" key="1">
    <citation type="submission" date="2025-08" db="UniProtKB">
        <authorList>
            <consortium name="Ensembl"/>
        </authorList>
    </citation>
    <scope>IDENTIFICATION</scope>
</reference>
<dbReference type="Pfam" id="PF26346">
    <property type="entry name" value="Plectin_PPL"/>
    <property type="match status" value="3"/>
</dbReference>
<dbReference type="GO" id="GO:0030057">
    <property type="term" value="C:desmosome"/>
    <property type="evidence" value="ECO:0007669"/>
    <property type="project" value="UniProtKB-SubCell"/>
</dbReference>
<dbReference type="GO" id="GO:0045296">
    <property type="term" value="F:cadherin binding"/>
    <property type="evidence" value="ECO:0007669"/>
    <property type="project" value="TreeGrafter"/>
</dbReference>
<organism evidence="10 11">
    <name type="scientific">Paramormyrops kingsleyae</name>
    <dbReference type="NCBI Taxonomy" id="1676925"/>
    <lineage>
        <taxon>Eukaryota</taxon>
        <taxon>Metazoa</taxon>
        <taxon>Chordata</taxon>
        <taxon>Craniata</taxon>
        <taxon>Vertebrata</taxon>
        <taxon>Euteleostomi</taxon>
        <taxon>Actinopterygii</taxon>
        <taxon>Neopterygii</taxon>
        <taxon>Teleostei</taxon>
        <taxon>Osteoglossocephala</taxon>
        <taxon>Osteoglossomorpha</taxon>
        <taxon>Osteoglossiformes</taxon>
        <taxon>Mormyridae</taxon>
        <taxon>Paramormyrops</taxon>
    </lineage>
</organism>
<feature type="region of interest" description="Disordered" evidence="6">
    <location>
        <begin position="1901"/>
        <end position="1922"/>
    </location>
</feature>
<feature type="domain" description="Desmoplakin SH3" evidence="7">
    <location>
        <begin position="344"/>
        <end position="404"/>
    </location>
</feature>
<dbReference type="InterPro" id="IPR035915">
    <property type="entry name" value="Plakin_repeat_sf"/>
</dbReference>
<dbReference type="InterPro" id="IPR055419">
    <property type="entry name" value="Spectrin_PEPL/EVPL"/>
</dbReference>
<feature type="coiled-coil region" evidence="5">
    <location>
        <begin position="1366"/>
        <end position="1400"/>
    </location>
</feature>
<dbReference type="GO" id="GO:0005882">
    <property type="term" value="C:intermediate filament"/>
    <property type="evidence" value="ECO:0007669"/>
    <property type="project" value="TreeGrafter"/>
</dbReference>
<sequence>MIYRMQKDADYVERNLILAEEKLVLDAEHVKNGLSTQYQKDCNGWLDDTDNLFMGLFQDMEQAKKLGHPQCQEIELDIGSLRERWESDYAIYRDIYEKKGKSEVDWPAMLHQKQVTMGEYGPGVPDAEKQIASHNILHKEIEAYRPLGASSALRTQYKDLLESSQQRSRHLANLYDYLLACTRETAYLRNQQEKVLKQDWSDRNLSLLDVCQLDEVRFRGFWENSVIWSEGILGKQRHMCHFLCVPAVLQNHRDNLQSERQKFLSLYDCRENHLDNMKEYKKFQSDAETLSDSLRKLSTNLDLAAQKYRSSMEVQRPLEGDDRLLMQSEELLAELRKRSVSVFPLRSRRRPPVKGPTAVSLCDWKDMAKGERFTLQSNYDPERWSVQASNGATKSVPAACLVVPPPDPEASDRVDRLERDLADLKKKRANLQSGPKSTRVEVVPTDDPKVRALSSQLDRISDDLEQARRDTLGRLRAPLDHKDPVRDLSNRLKEQEHTDSVLKNLGEETATVQRGVEALSSVKPSDAVISALRLKLNTTKNKHDDVTSLADLCTKKANASVYLENQMEKVDVFVSGFEDQLAEELPLLDKPGALRERREGLESDMQQLGRDLEAVQQMCSSLQAGYQEYCPDLGRQNTEVQSIRKRYSNLQNQLKSRETAVQDIASKNQAFQSAAQSLTSFLNKLPNNKLYPSDGLTQVDNKMSSQSVSGLVMDYIQPVRILFQRRFLWDYDTNCNKYHCIVDDSGTSAAQKVHINTLAKSVQNQVKNTILSCLTSSHHLISKVVVQQRVFLQSQQKSTDELESLKQDLVMEVARRARAEDELETYQKRMISLKNRRGVERLEEKEVIHYYRDANLESQLQIMLSRIHDEELKSSGTKAEIELVNRKIVLLQNELKNVTAKLVTKVVTEYERDPKLEIEATKIREELQKLREAIRTRESDFVSMKTEITILEQKKPVFKERVVKKEIVKLERNPELVQAVSIFQMEIANEHDRCQHLNDEIFQIRGQINLLERMIPTIEPKVIIKEVKRVERDLELVSEAQRLSTSLEEERVMNRSLMEEITKYQVRYVQVEKVQQRIEVKETTKEIFRVDPETEQHLVRLKIDLKNLSMQRMNLEQEMNLVVKNLESLRSQKPKVEVKEVTRQVVKEEASPEVVKEIQRLNNQLSILQSTYSRNFEQLMIHSKERDEWKATNSKVETKIISRETVRYENDPLIEKEAERLRKEVREETQRRRTFEEMVFNLQNTYLELERQKPEERVVVQETIRLQRDPKQIIEHEKLSRILDEEIKSRRKLELEVQQLRSLVKERELVITQVDERQKKIQVEMELRQIRSRIKELESKPPSVTEKIIIEEVVQVERDATLDRVMNDLRVRIDRERNLINSQEKDIQNLSIQLEILHREKSVERVIYKEVIRVEKDETLENERAQLRERVSYERNARKNMEEEIERLSAKLKYLQSLRETKSTDMDSLTKSRSLLLREKENLLLEFRQLDSRRQESTISFQQQSQLLSEQNQVNKQKSIMLESEVRKLEKDILDEKDKIYKQELYIKELQGKSREEKTSERKTNVSTRITILDPETGKDMSPSEAYLQGLIDKNYYLHLQQMECDWEEISSSGPEGERLMMLDRKSGKKYSVEDALREGRLTQYDLQQYRQGKMHISEFALLVAGGTKVKPTILLEPKTPVTPQKSSISFSSRPTNIIFEDKLPISGLYDTTTKMRMSVRTGITRNIIDSDLGLKLLEAQAATGGIIDVTNGTRYSVHKATVLGLIERTMMQHLMNAQKAFTGTEDSLSNSRLSVGQAMQKGLVPKGIALRFMEAQVLTGGLVDPNQAGRFPITEALRSNLIDNSVAEVLKDDSTYPKYLEDPITKEVISYKEAMARCKKDPHTELMLFPVASKEINGAGQTFSSRSSSSFSSRSTSYIDF</sequence>
<keyword evidence="4 5" id="KW-0175">Coiled coil</keyword>
<dbReference type="PANTHER" id="PTHR23169:SF7">
    <property type="entry name" value="ENVOPLAKIN"/>
    <property type="match status" value="1"/>
</dbReference>
<dbReference type="SUPFAM" id="SSF75399">
    <property type="entry name" value="Plakin repeat"/>
    <property type="match status" value="2"/>
</dbReference>
<evidence type="ECO:0000256" key="4">
    <source>
        <dbReference type="ARBA" id="ARBA00023054"/>
    </source>
</evidence>
<evidence type="ECO:0000256" key="5">
    <source>
        <dbReference type="SAM" id="Coils"/>
    </source>
</evidence>
<dbReference type="Proteomes" id="UP000261540">
    <property type="component" value="Unplaced"/>
</dbReference>
<proteinExistence type="inferred from homology"/>
<evidence type="ECO:0000256" key="6">
    <source>
        <dbReference type="SAM" id="MobiDB-lite"/>
    </source>
</evidence>
<dbReference type="Gene3D" id="3.90.1290.10">
    <property type="entry name" value="Plakin repeat"/>
    <property type="match status" value="1"/>
</dbReference>
<feature type="compositionally biased region" description="Low complexity" evidence="6">
    <location>
        <begin position="1903"/>
        <end position="1922"/>
    </location>
</feature>
<evidence type="ECO:0000259" key="7">
    <source>
        <dbReference type="Pfam" id="PF17902"/>
    </source>
</evidence>
<dbReference type="InterPro" id="IPR058847">
    <property type="entry name" value="Plectin_PPL"/>
</dbReference>
<reference evidence="10" key="2">
    <citation type="submission" date="2025-09" db="UniProtKB">
        <authorList>
            <consortium name="Ensembl"/>
        </authorList>
    </citation>
    <scope>IDENTIFICATION</scope>
</reference>
<dbReference type="Pfam" id="PF00681">
    <property type="entry name" value="Plectin"/>
    <property type="match status" value="3"/>
</dbReference>
<evidence type="ECO:0000259" key="8">
    <source>
        <dbReference type="Pfam" id="PF23160"/>
    </source>
</evidence>
<dbReference type="InterPro" id="IPR043197">
    <property type="entry name" value="Plakin"/>
</dbReference>
<feature type="region of interest" description="Disordered" evidence="6">
    <location>
        <begin position="426"/>
        <end position="447"/>
    </location>
</feature>
<dbReference type="GO" id="GO:0005737">
    <property type="term" value="C:cytoplasm"/>
    <property type="evidence" value="ECO:0007669"/>
    <property type="project" value="TreeGrafter"/>
</dbReference>
<dbReference type="GO" id="GO:0005198">
    <property type="term" value="F:structural molecule activity"/>
    <property type="evidence" value="ECO:0007669"/>
    <property type="project" value="TreeGrafter"/>
</dbReference>
<evidence type="ECO:0000313" key="11">
    <source>
        <dbReference type="Proteomes" id="UP000261540"/>
    </source>
</evidence>
<dbReference type="InterPro" id="IPR041615">
    <property type="entry name" value="Desmoplakin_SH3"/>
</dbReference>
<dbReference type="SUPFAM" id="SSF46966">
    <property type="entry name" value="Spectrin repeat"/>
    <property type="match status" value="1"/>
</dbReference>
<keyword evidence="11" id="KW-1185">Reference proteome</keyword>
<dbReference type="Pfam" id="PF23160">
    <property type="entry name" value="Spectrin_1st_PEPL"/>
    <property type="match status" value="1"/>
</dbReference>
<dbReference type="Ensembl" id="ENSPKIT00000005088.1">
    <property type="protein sequence ID" value="ENSPKIP00000024382.1"/>
    <property type="gene ID" value="ENSPKIG00000007470.1"/>
</dbReference>
<dbReference type="InterPro" id="IPR001101">
    <property type="entry name" value="Plectin_repeat"/>
</dbReference>
<dbReference type="GO" id="GO:0045104">
    <property type="term" value="P:intermediate filament cytoskeleton organization"/>
    <property type="evidence" value="ECO:0007669"/>
    <property type="project" value="InterPro"/>
</dbReference>
<dbReference type="Gene3D" id="2.30.30.40">
    <property type="entry name" value="SH3 Domains"/>
    <property type="match status" value="1"/>
</dbReference>
<dbReference type="GO" id="GO:0042060">
    <property type="term" value="P:wound healing"/>
    <property type="evidence" value="ECO:0007669"/>
    <property type="project" value="TreeGrafter"/>
</dbReference>
<dbReference type="STRING" id="1676925.ENSPKIP00000024382"/>